<dbReference type="PANTHER" id="PTHR36919:SF2">
    <property type="entry name" value="BLL6627 PROTEIN"/>
    <property type="match status" value="1"/>
</dbReference>
<dbReference type="Proteomes" id="UP000240978">
    <property type="component" value="Unassembled WGS sequence"/>
</dbReference>
<dbReference type="AlphaFoldDB" id="A0A2P8GDL5"/>
<dbReference type="PANTHER" id="PTHR36919">
    <property type="entry name" value="BLR1215 PROTEIN"/>
    <property type="match status" value="1"/>
</dbReference>
<dbReference type="EMBL" id="PYGK01000004">
    <property type="protein sequence ID" value="PSL31985.1"/>
    <property type="molecule type" value="Genomic_DNA"/>
</dbReference>
<dbReference type="Pfam" id="PF09917">
    <property type="entry name" value="DUF2147"/>
    <property type="match status" value="1"/>
</dbReference>
<name>A0A2P8GDL5_9BACT</name>
<feature type="domain" description="DUF2147" evidence="2">
    <location>
        <begin position="31"/>
        <end position="144"/>
    </location>
</feature>
<sequence>MMKKLTLLLLILLVATGSIFAQTNAGDKILGTWLNEEKDGKIEIYKNGSKYFGKLIWGKNMYEPDGSSRTDIKNPDPKLRSRKLQDLVLLTNFTYDDGEWEGGRIYDPKSGKTYSCVMKFKGNILQIKGYVGITLFGRTTVWTKA</sequence>
<proteinExistence type="predicted"/>
<evidence type="ECO:0000313" key="4">
    <source>
        <dbReference type="Proteomes" id="UP000240978"/>
    </source>
</evidence>
<evidence type="ECO:0000256" key="1">
    <source>
        <dbReference type="SAM" id="SignalP"/>
    </source>
</evidence>
<evidence type="ECO:0000313" key="3">
    <source>
        <dbReference type="EMBL" id="PSL31985.1"/>
    </source>
</evidence>
<dbReference type="Gene3D" id="2.40.128.520">
    <property type="match status" value="1"/>
</dbReference>
<protein>
    <submittedName>
        <fullName evidence="3">Uncharacterized protein DUF2147</fullName>
    </submittedName>
</protein>
<organism evidence="3 4">
    <name type="scientific">Chitinophaga ginsengisoli</name>
    <dbReference type="NCBI Taxonomy" id="363837"/>
    <lineage>
        <taxon>Bacteria</taxon>
        <taxon>Pseudomonadati</taxon>
        <taxon>Bacteroidota</taxon>
        <taxon>Chitinophagia</taxon>
        <taxon>Chitinophagales</taxon>
        <taxon>Chitinophagaceae</taxon>
        <taxon>Chitinophaga</taxon>
    </lineage>
</organism>
<keyword evidence="1" id="KW-0732">Signal</keyword>
<feature type="chain" id="PRO_5015177088" evidence="1">
    <location>
        <begin position="22"/>
        <end position="145"/>
    </location>
</feature>
<gene>
    <name evidence="3" type="ORF">CLV42_104286</name>
</gene>
<accession>A0A2P8GDL5</accession>
<comment type="caution">
    <text evidence="3">The sequence shown here is derived from an EMBL/GenBank/DDBJ whole genome shotgun (WGS) entry which is preliminary data.</text>
</comment>
<feature type="signal peptide" evidence="1">
    <location>
        <begin position="1"/>
        <end position="21"/>
    </location>
</feature>
<reference evidence="3 4" key="1">
    <citation type="submission" date="2018-03" db="EMBL/GenBank/DDBJ databases">
        <title>Genomic Encyclopedia of Archaeal and Bacterial Type Strains, Phase II (KMG-II): from individual species to whole genera.</title>
        <authorList>
            <person name="Goeker M."/>
        </authorList>
    </citation>
    <scope>NUCLEOTIDE SEQUENCE [LARGE SCALE GENOMIC DNA]</scope>
    <source>
        <strain evidence="3 4">DSM 18107</strain>
    </source>
</reference>
<evidence type="ECO:0000259" key="2">
    <source>
        <dbReference type="Pfam" id="PF09917"/>
    </source>
</evidence>
<dbReference type="OrthoDB" id="9814399at2"/>
<dbReference type="InterPro" id="IPR019223">
    <property type="entry name" value="DUF2147"/>
</dbReference>
<keyword evidence="4" id="KW-1185">Reference proteome</keyword>